<comment type="catalytic activity">
    <reaction evidence="9">
        <text>S-methyl-5'-thioadenosine + phosphate = 5-(methylsulfanyl)-alpha-D-ribose 1-phosphate + adenine</text>
        <dbReference type="Rhea" id="RHEA:11852"/>
        <dbReference type="ChEBI" id="CHEBI:16708"/>
        <dbReference type="ChEBI" id="CHEBI:17509"/>
        <dbReference type="ChEBI" id="CHEBI:43474"/>
        <dbReference type="ChEBI" id="CHEBI:58533"/>
        <dbReference type="EC" id="2.4.2.28"/>
    </reaction>
    <physiologicalReaction direction="left-to-right" evidence="9">
        <dbReference type="Rhea" id="RHEA:11853"/>
    </physiologicalReaction>
</comment>
<dbReference type="STRING" id="754477.Q7C_2257"/>
<comment type="catalytic activity">
    <reaction evidence="7">
        <text>adenosine + H2O + H(+) = inosine + NH4(+)</text>
        <dbReference type="Rhea" id="RHEA:24408"/>
        <dbReference type="ChEBI" id="CHEBI:15377"/>
        <dbReference type="ChEBI" id="CHEBI:15378"/>
        <dbReference type="ChEBI" id="CHEBI:16335"/>
        <dbReference type="ChEBI" id="CHEBI:17596"/>
        <dbReference type="ChEBI" id="CHEBI:28938"/>
        <dbReference type="EC" id="3.5.4.4"/>
    </reaction>
    <physiologicalReaction direction="left-to-right" evidence="7">
        <dbReference type="Rhea" id="RHEA:24409"/>
    </physiologicalReaction>
</comment>
<keyword evidence="3" id="KW-0808">Transferase</keyword>
<dbReference type="Proteomes" id="UP000009145">
    <property type="component" value="Chromosome"/>
</dbReference>
<evidence type="ECO:0000256" key="3">
    <source>
        <dbReference type="ARBA" id="ARBA00022679"/>
    </source>
</evidence>
<gene>
    <name evidence="11" type="ordered locus">Q7C_2257</name>
</gene>
<dbReference type="KEGG" id="mec:Q7C_2257"/>
<evidence type="ECO:0000313" key="11">
    <source>
        <dbReference type="EMBL" id="AFJ03393.1"/>
    </source>
</evidence>
<dbReference type="Gene3D" id="3.60.140.10">
    <property type="entry name" value="CNF1/YfiH-like putative cysteine hydrolases"/>
    <property type="match status" value="1"/>
</dbReference>
<evidence type="ECO:0000256" key="6">
    <source>
        <dbReference type="ARBA" id="ARBA00022833"/>
    </source>
</evidence>
<evidence type="ECO:0000313" key="12">
    <source>
        <dbReference type="Proteomes" id="UP000009145"/>
    </source>
</evidence>
<keyword evidence="6" id="KW-0862">Zinc</keyword>
<proteinExistence type="inferred from homology"/>
<dbReference type="CDD" id="cd16833">
    <property type="entry name" value="YfiH"/>
    <property type="match status" value="1"/>
</dbReference>
<comment type="catalytic activity">
    <reaction evidence="1">
        <text>inosine + phosphate = alpha-D-ribose 1-phosphate + hypoxanthine</text>
        <dbReference type="Rhea" id="RHEA:27646"/>
        <dbReference type="ChEBI" id="CHEBI:17368"/>
        <dbReference type="ChEBI" id="CHEBI:17596"/>
        <dbReference type="ChEBI" id="CHEBI:43474"/>
        <dbReference type="ChEBI" id="CHEBI:57720"/>
        <dbReference type="EC" id="2.4.2.1"/>
    </reaction>
    <physiologicalReaction direction="left-to-right" evidence="1">
        <dbReference type="Rhea" id="RHEA:27647"/>
    </physiologicalReaction>
</comment>
<keyword evidence="4" id="KW-0479">Metal-binding</keyword>
<organism evidence="11 12">
    <name type="scientific">Methylophaga frappieri (strain ATCC BAA-2434 / DSM 25690 / JAM7)</name>
    <dbReference type="NCBI Taxonomy" id="754477"/>
    <lineage>
        <taxon>Bacteria</taxon>
        <taxon>Pseudomonadati</taxon>
        <taxon>Pseudomonadota</taxon>
        <taxon>Gammaproteobacteria</taxon>
        <taxon>Thiotrichales</taxon>
        <taxon>Piscirickettsiaceae</taxon>
        <taxon>Methylophaga</taxon>
    </lineage>
</organism>
<comment type="similarity">
    <text evidence="2 10">Belongs to the purine nucleoside phosphorylase YfiH/LACC1 family.</text>
</comment>
<dbReference type="PATRIC" id="fig|754477.3.peg.2224"/>
<evidence type="ECO:0000256" key="9">
    <source>
        <dbReference type="ARBA" id="ARBA00049893"/>
    </source>
</evidence>
<evidence type="ECO:0000256" key="5">
    <source>
        <dbReference type="ARBA" id="ARBA00022801"/>
    </source>
</evidence>
<dbReference type="PANTHER" id="PTHR30616">
    <property type="entry name" value="UNCHARACTERIZED PROTEIN YFIH"/>
    <property type="match status" value="1"/>
</dbReference>
<dbReference type="PANTHER" id="PTHR30616:SF2">
    <property type="entry name" value="PURINE NUCLEOSIDE PHOSPHORYLASE LACC1"/>
    <property type="match status" value="1"/>
</dbReference>
<dbReference type="NCBIfam" id="TIGR00726">
    <property type="entry name" value="peptidoglycan editing factor PgeF"/>
    <property type="match status" value="1"/>
</dbReference>
<dbReference type="InterPro" id="IPR011324">
    <property type="entry name" value="Cytotoxic_necrot_fac-like_cat"/>
</dbReference>
<dbReference type="AlphaFoldDB" id="I1YKF0"/>
<evidence type="ECO:0000256" key="10">
    <source>
        <dbReference type="RuleBase" id="RU361274"/>
    </source>
</evidence>
<dbReference type="EMBL" id="CP003380">
    <property type="protein sequence ID" value="AFJ03393.1"/>
    <property type="molecule type" value="Genomic_DNA"/>
</dbReference>
<sequence>MWLQQTHSCTVIESRDWRSGIEADAIITSQTNQVCAILTADCLPILLSHRHGKQVAAIHAGWRGLANGIVEQTLTQLNHPASDFYAWLGPAIGPAAFEVGDEVRNIFIAHNATAKAAFKANRPGHHLADIYQLARYRLRAAGVSHIYGGQACTLGSPEQFFSYRRDGVTGRMASLIWITPE</sequence>
<name>I1YKF0_METFJ</name>
<evidence type="ECO:0000256" key="8">
    <source>
        <dbReference type="ARBA" id="ARBA00048968"/>
    </source>
</evidence>
<dbReference type="GO" id="GO:0016787">
    <property type="term" value="F:hydrolase activity"/>
    <property type="evidence" value="ECO:0007669"/>
    <property type="project" value="UniProtKB-KW"/>
</dbReference>
<reference evidence="11 12" key="1">
    <citation type="journal article" date="2012" name="J. Bacteriol.">
        <title>Complete genome sequences of Methylophaga sp. strain JAM1 and Methylophaga sp. strain JAM7.</title>
        <authorList>
            <person name="Villeneuve C."/>
            <person name="Martineau C."/>
            <person name="Mauffrey F."/>
            <person name="Villemur R."/>
        </authorList>
    </citation>
    <scope>NUCLEOTIDE SEQUENCE [LARGE SCALE GENOMIC DNA]</scope>
    <source>
        <strain evidence="11 12">JAM7</strain>
    </source>
</reference>
<evidence type="ECO:0000256" key="7">
    <source>
        <dbReference type="ARBA" id="ARBA00047989"/>
    </source>
</evidence>
<dbReference type="HOGENOM" id="CLU_065784_1_2_6"/>
<comment type="catalytic activity">
    <reaction evidence="8">
        <text>adenosine + phosphate = alpha-D-ribose 1-phosphate + adenine</text>
        <dbReference type="Rhea" id="RHEA:27642"/>
        <dbReference type="ChEBI" id="CHEBI:16335"/>
        <dbReference type="ChEBI" id="CHEBI:16708"/>
        <dbReference type="ChEBI" id="CHEBI:43474"/>
        <dbReference type="ChEBI" id="CHEBI:57720"/>
        <dbReference type="EC" id="2.4.2.1"/>
    </reaction>
    <physiologicalReaction direction="left-to-right" evidence="8">
        <dbReference type="Rhea" id="RHEA:27643"/>
    </physiologicalReaction>
</comment>
<evidence type="ECO:0000256" key="2">
    <source>
        <dbReference type="ARBA" id="ARBA00007353"/>
    </source>
</evidence>
<dbReference type="InterPro" id="IPR003730">
    <property type="entry name" value="Cu_polyphenol_OxRdtase"/>
</dbReference>
<evidence type="ECO:0000256" key="4">
    <source>
        <dbReference type="ARBA" id="ARBA00022723"/>
    </source>
</evidence>
<keyword evidence="5" id="KW-0378">Hydrolase</keyword>
<accession>I1YKF0</accession>
<dbReference type="GO" id="GO:0005507">
    <property type="term" value="F:copper ion binding"/>
    <property type="evidence" value="ECO:0007669"/>
    <property type="project" value="TreeGrafter"/>
</dbReference>
<keyword evidence="12" id="KW-1185">Reference proteome</keyword>
<evidence type="ECO:0000256" key="1">
    <source>
        <dbReference type="ARBA" id="ARBA00000553"/>
    </source>
</evidence>
<dbReference type="SUPFAM" id="SSF64438">
    <property type="entry name" value="CNF1/YfiH-like putative cysteine hydrolases"/>
    <property type="match status" value="1"/>
</dbReference>
<protein>
    <recommendedName>
        <fullName evidence="10">Purine nucleoside phosphorylase</fullName>
    </recommendedName>
</protein>
<dbReference type="eggNOG" id="COG1496">
    <property type="taxonomic scope" value="Bacteria"/>
</dbReference>
<dbReference type="Pfam" id="PF02578">
    <property type="entry name" value="Cu-oxidase_4"/>
    <property type="match status" value="1"/>
</dbReference>
<dbReference type="InterPro" id="IPR038371">
    <property type="entry name" value="Cu_polyphenol_OxRdtase_sf"/>
</dbReference>
<dbReference type="GO" id="GO:0017061">
    <property type="term" value="F:S-methyl-5-thioadenosine phosphorylase activity"/>
    <property type="evidence" value="ECO:0007669"/>
    <property type="project" value="UniProtKB-EC"/>
</dbReference>